<protein>
    <submittedName>
        <fullName evidence="1">Uncharacterized protein</fullName>
    </submittedName>
</protein>
<comment type="caution">
    <text evidence="1">The sequence shown here is derived from an EMBL/GenBank/DDBJ whole genome shotgun (WGS) entry which is preliminary data.</text>
</comment>
<name>A0A392W6K9_9FABA</name>
<evidence type="ECO:0000313" key="1">
    <source>
        <dbReference type="EMBL" id="MCI95977.1"/>
    </source>
</evidence>
<accession>A0A392W6K9</accession>
<sequence>SASGVTVIVKTTVTAIDAVCKTQLLDGRY</sequence>
<proteinExistence type="predicted"/>
<dbReference type="EMBL" id="LXQA011402028">
    <property type="protein sequence ID" value="MCI95977.1"/>
    <property type="molecule type" value="Genomic_DNA"/>
</dbReference>
<keyword evidence="2" id="KW-1185">Reference proteome</keyword>
<evidence type="ECO:0000313" key="2">
    <source>
        <dbReference type="Proteomes" id="UP000265520"/>
    </source>
</evidence>
<feature type="non-terminal residue" evidence="1">
    <location>
        <position position="1"/>
    </location>
</feature>
<reference evidence="1 2" key="1">
    <citation type="journal article" date="2018" name="Front. Plant Sci.">
        <title>Red Clover (Trifolium pratense) and Zigzag Clover (T. medium) - A Picture of Genomic Similarities and Differences.</title>
        <authorList>
            <person name="Dluhosova J."/>
            <person name="Istvanek J."/>
            <person name="Nedelnik J."/>
            <person name="Repkova J."/>
        </authorList>
    </citation>
    <scope>NUCLEOTIDE SEQUENCE [LARGE SCALE GENOMIC DNA]</scope>
    <source>
        <strain evidence="2">cv. 10/8</strain>
        <tissue evidence="1">Leaf</tissue>
    </source>
</reference>
<dbReference type="Proteomes" id="UP000265520">
    <property type="component" value="Unassembled WGS sequence"/>
</dbReference>
<dbReference type="AlphaFoldDB" id="A0A392W6K9"/>
<organism evidence="1 2">
    <name type="scientific">Trifolium medium</name>
    <dbReference type="NCBI Taxonomy" id="97028"/>
    <lineage>
        <taxon>Eukaryota</taxon>
        <taxon>Viridiplantae</taxon>
        <taxon>Streptophyta</taxon>
        <taxon>Embryophyta</taxon>
        <taxon>Tracheophyta</taxon>
        <taxon>Spermatophyta</taxon>
        <taxon>Magnoliopsida</taxon>
        <taxon>eudicotyledons</taxon>
        <taxon>Gunneridae</taxon>
        <taxon>Pentapetalae</taxon>
        <taxon>rosids</taxon>
        <taxon>fabids</taxon>
        <taxon>Fabales</taxon>
        <taxon>Fabaceae</taxon>
        <taxon>Papilionoideae</taxon>
        <taxon>50 kb inversion clade</taxon>
        <taxon>NPAAA clade</taxon>
        <taxon>Hologalegina</taxon>
        <taxon>IRL clade</taxon>
        <taxon>Trifolieae</taxon>
        <taxon>Trifolium</taxon>
    </lineage>
</organism>